<dbReference type="Gene3D" id="3.10.180.10">
    <property type="entry name" value="2,3-Dihydroxybiphenyl 1,2-Dioxygenase, domain 1"/>
    <property type="match status" value="1"/>
</dbReference>
<sequence length="131" mass="14658">MSIPKAYLEHVAIWVKDIHWHIRFFHEVFGMTLREVQGPVEAPSQYWTLGGMQFMSKPDFAGPEGRLGHLGLMCEDLDAALAAARRFEGVEQLPQGPNWLRLPDGLALEFIQAVPARAVHDALAVNARQAE</sequence>
<dbReference type="Pfam" id="PF00903">
    <property type="entry name" value="Glyoxalase"/>
    <property type="match status" value="1"/>
</dbReference>
<gene>
    <name evidence="2" type="ORF">A4V15_03760</name>
</gene>
<evidence type="ECO:0000313" key="2">
    <source>
        <dbReference type="EMBL" id="OAN28192.1"/>
    </source>
</evidence>
<dbReference type="Proteomes" id="UP000078356">
    <property type="component" value="Unassembled WGS sequence"/>
</dbReference>
<proteinExistence type="predicted"/>
<comment type="caution">
    <text evidence="2">The sequence shown here is derived from an EMBL/GenBank/DDBJ whole genome shotgun (WGS) entry which is preliminary data.</text>
</comment>
<dbReference type="InterPro" id="IPR004360">
    <property type="entry name" value="Glyas_Fos-R_dOase_dom"/>
</dbReference>
<reference evidence="2 3" key="1">
    <citation type="submission" date="2016-04" db="EMBL/GenBank/DDBJ databases">
        <title>Draft Genome Sequences of Staphylococcus capitis Strain H36, S. capitis Strain H65, S. cohnii Strain H62, S. hominis Strain H69, Mycobacterium iranicum Strain H39, Plantibacter sp. Strain H53, Pseudomonas oryzihabitans Strain H72, and Microbacterium sp. Strain H83, isolated from residential settings.</title>
        <authorList>
            <person name="Lymperopoulou D."/>
            <person name="Adams R.I."/>
            <person name="Lindow S."/>
            <person name="Coil D.A."/>
            <person name="Jospin G."/>
            <person name="Eisen J.A."/>
        </authorList>
    </citation>
    <scope>NUCLEOTIDE SEQUENCE [LARGE SCALE GENOMIC DNA]</scope>
    <source>
        <strain evidence="2 3">H72</strain>
    </source>
</reference>
<evidence type="ECO:0000259" key="1">
    <source>
        <dbReference type="Pfam" id="PF00903"/>
    </source>
</evidence>
<dbReference type="OrthoDB" id="6874672at2"/>
<dbReference type="AlphaFoldDB" id="A0A178LCU1"/>
<dbReference type="RefSeq" id="WP_017642158.1">
    <property type="nucleotide sequence ID" value="NZ_LWCR01000023.1"/>
</dbReference>
<accession>A0A178LCU1</accession>
<dbReference type="EMBL" id="LWCR01000023">
    <property type="protein sequence ID" value="OAN28192.1"/>
    <property type="molecule type" value="Genomic_DNA"/>
</dbReference>
<dbReference type="SUPFAM" id="SSF54593">
    <property type="entry name" value="Glyoxalase/Bleomycin resistance protein/Dihydroxybiphenyl dioxygenase"/>
    <property type="match status" value="1"/>
</dbReference>
<protein>
    <submittedName>
        <fullName evidence="2">Glyoxalase</fullName>
    </submittedName>
</protein>
<organism evidence="2 3">
    <name type="scientific">Pseudomonas oryzihabitans</name>
    <dbReference type="NCBI Taxonomy" id="47885"/>
    <lineage>
        <taxon>Bacteria</taxon>
        <taxon>Pseudomonadati</taxon>
        <taxon>Pseudomonadota</taxon>
        <taxon>Gammaproteobacteria</taxon>
        <taxon>Pseudomonadales</taxon>
        <taxon>Pseudomonadaceae</taxon>
        <taxon>Pseudomonas</taxon>
    </lineage>
</organism>
<evidence type="ECO:0000313" key="3">
    <source>
        <dbReference type="Proteomes" id="UP000078356"/>
    </source>
</evidence>
<name>A0A178LCU1_9PSED</name>
<feature type="domain" description="Glyoxalase/fosfomycin resistance/dioxygenase" evidence="1">
    <location>
        <begin position="8"/>
        <end position="86"/>
    </location>
</feature>
<dbReference type="InterPro" id="IPR029068">
    <property type="entry name" value="Glyas_Bleomycin-R_OHBP_Dase"/>
</dbReference>